<proteinExistence type="predicted"/>
<dbReference type="RefSeq" id="WP_179539205.1">
    <property type="nucleotide sequence ID" value="NZ_JACBYV010000001.1"/>
</dbReference>
<comment type="caution">
    <text evidence="1">The sequence shown here is derived from an EMBL/GenBank/DDBJ whole genome shotgun (WGS) entry which is preliminary data.</text>
</comment>
<dbReference type="Pfam" id="PF03887">
    <property type="entry name" value="YfbU"/>
    <property type="match status" value="1"/>
</dbReference>
<accession>A0A7Y9XPB1</accession>
<dbReference type="AlphaFoldDB" id="A0A7Y9XPB1"/>
<dbReference type="InterPro" id="IPR023146">
    <property type="entry name" value="YfbU_alpha-helical_sf"/>
</dbReference>
<sequence>MKISNPEKLIILMLSEIYDKLELNDVDTHLLRSAIHSENTWAIDWEMSGVFGSEVEATPPLVSEIVDYLDMWSFLEEAYSLFDSASKEKIACEAEPFGKHVRFPGFDGNNEHDALSIVRILVDDMGRFSRFKGREINSHAPLIPAYARMYKVFEPIRASLSGIRHLSPEQVISVLKAMRYSEA</sequence>
<gene>
    <name evidence="1" type="ORF">FHR27_003593</name>
</gene>
<dbReference type="Gene3D" id="1.10.3190.10">
    <property type="entry name" value="yfbu gene product, domain 2"/>
    <property type="match status" value="1"/>
</dbReference>
<keyword evidence="2" id="KW-1185">Reference proteome</keyword>
<dbReference type="Proteomes" id="UP000578688">
    <property type="component" value="Unassembled WGS sequence"/>
</dbReference>
<evidence type="ECO:0000313" key="2">
    <source>
        <dbReference type="Proteomes" id="UP000578688"/>
    </source>
</evidence>
<dbReference type="EMBL" id="JACBYV010000001">
    <property type="protein sequence ID" value="NYH74983.1"/>
    <property type="molecule type" value="Genomic_DNA"/>
</dbReference>
<name>A0A7Y9XPB1_9GAMM</name>
<evidence type="ECO:0008006" key="3">
    <source>
        <dbReference type="Google" id="ProtNLM"/>
    </source>
</evidence>
<dbReference type="InterPro" id="IPR005587">
    <property type="entry name" value="UPF0304_YfbU"/>
</dbReference>
<dbReference type="SUPFAM" id="SSF116960">
    <property type="entry name" value="YfbU-like"/>
    <property type="match status" value="1"/>
</dbReference>
<protein>
    <recommendedName>
        <fullName evidence="3">YfbU domain-containing protein</fullName>
    </recommendedName>
</protein>
<organism evidence="1 2">
    <name type="scientific">Phytopseudomonas flavescens</name>
    <dbReference type="NCBI Taxonomy" id="29435"/>
    <lineage>
        <taxon>Bacteria</taxon>
        <taxon>Pseudomonadati</taxon>
        <taxon>Pseudomonadota</taxon>
        <taxon>Gammaproteobacteria</taxon>
        <taxon>Pseudomonadales</taxon>
        <taxon>Pseudomonadaceae</taxon>
        <taxon>Phytopseudomonas</taxon>
    </lineage>
</organism>
<evidence type="ECO:0000313" key="1">
    <source>
        <dbReference type="EMBL" id="NYH74983.1"/>
    </source>
</evidence>
<reference evidence="1 2" key="1">
    <citation type="submission" date="2020-07" db="EMBL/GenBank/DDBJ databases">
        <title>Genomic analyses of the natural microbiome of Caenorhabditis elegans.</title>
        <authorList>
            <person name="Samuel B."/>
        </authorList>
    </citation>
    <scope>NUCLEOTIDE SEQUENCE [LARGE SCALE GENOMIC DNA]</scope>
    <source>
        <strain evidence="1 2">BIGb0408</strain>
    </source>
</reference>